<reference evidence="1 2" key="1">
    <citation type="submission" date="2022-12" db="EMBL/GenBank/DDBJ databases">
        <title>Sphingomonas abieness sp. nov., an endophytic bacterium isolated from Abies koreana.</title>
        <authorList>
            <person name="Jiang L."/>
            <person name="Lee J."/>
        </authorList>
    </citation>
    <scope>NUCLEOTIDE SEQUENCE [LARGE SCALE GENOMIC DNA]</scope>
    <source>
        <strain evidence="2">PAMB 00755</strain>
    </source>
</reference>
<proteinExistence type="predicted"/>
<evidence type="ECO:0000313" key="2">
    <source>
        <dbReference type="Proteomes" id="UP001210865"/>
    </source>
</evidence>
<dbReference type="SUPFAM" id="SSF143744">
    <property type="entry name" value="GlcG-like"/>
    <property type="match status" value="1"/>
</dbReference>
<gene>
    <name evidence="1" type="ORF">PBT88_11750</name>
</gene>
<name>A0ABY7NN05_9SPHN</name>
<dbReference type="PANTHER" id="PTHR34309">
    <property type="entry name" value="SLR1406 PROTEIN"/>
    <property type="match status" value="1"/>
</dbReference>
<dbReference type="PANTHER" id="PTHR34309:SF10">
    <property type="entry name" value="SLR1406 PROTEIN"/>
    <property type="match status" value="1"/>
</dbReference>
<dbReference type="Gene3D" id="3.30.450.150">
    <property type="entry name" value="Haem-degrading domain"/>
    <property type="match status" value="1"/>
</dbReference>
<evidence type="ECO:0000313" key="1">
    <source>
        <dbReference type="EMBL" id="WBO20886.1"/>
    </source>
</evidence>
<sequence length="123" mass="12775">MLKLASVARAELVKAQSTGCIVIADPDGLPLYVERQASAYPNCLSAALAKAKSAALFEKDTNGDYEALKKGDMTTLVVPHLSPNPGGVPLRAEGSVIGSLAISTADGAIDEKVVRATIATWNH</sequence>
<keyword evidence="2" id="KW-1185">Reference proteome</keyword>
<dbReference type="InterPro" id="IPR038084">
    <property type="entry name" value="PduO/GlcC-like_sf"/>
</dbReference>
<dbReference type="EMBL" id="CP115174">
    <property type="protein sequence ID" value="WBO20886.1"/>
    <property type="molecule type" value="Genomic_DNA"/>
</dbReference>
<dbReference type="Proteomes" id="UP001210865">
    <property type="component" value="Chromosome"/>
</dbReference>
<organism evidence="1 2">
    <name type="scientific">Sphingomonas abietis</name>
    <dbReference type="NCBI Taxonomy" id="3012344"/>
    <lineage>
        <taxon>Bacteria</taxon>
        <taxon>Pseudomonadati</taxon>
        <taxon>Pseudomonadota</taxon>
        <taxon>Alphaproteobacteria</taxon>
        <taxon>Sphingomonadales</taxon>
        <taxon>Sphingomonadaceae</taxon>
        <taxon>Sphingomonas</taxon>
    </lineage>
</organism>
<dbReference type="Pfam" id="PF03928">
    <property type="entry name" value="HbpS-like"/>
    <property type="match status" value="1"/>
</dbReference>
<dbReference type="RefSeq" id="WP_270075536.1">
    <property type="nucleotide sequence ID" value="NZ_CP115174.1"/>
</dbReference>
<dbReference type="InterPro" id="IPR052517">
    <property type="entry name" value="GlcG_carb_metab_protein"/>
</dbReference>
<accession>A0ABY7NN05</accession>
<dbReference type="InterPro" id="IPR005624">
    <property type="entry name" value="PduO/GlcC-like"/>
</dbReference>
<protein>
    <submittedName>
        <fullName evidence="1">Heme-binding protein</fullName>
    </submittedName>
</protein>